<dbReference type="InterPro" id="IPR057644">
    <property type="entry name" value="Beta-prop_WDR75_2nd"/>
</dbReference>
<organism evidence="9 10">
    <name type="scientific">Oryctes borbonicus</name>
    <dbReference type="NCBI Taxonomy" id="1629725"/>
    <lineage>
        <taxon>Eukaryota</taxon>
        <taxon>Metazoa</taxon>
        <taxon>Ecdysozoa</taxon>
        <taxon>Arthropoda</taxon>
        <taxon>Hexapoda</taxon>
        <taxon>Insecta</taxon>
        <taxon>Pterygota</taxon>
        <taxon>Neoptera</taxon>
        <taxon>Endopterygota</taxon>
        <taxon>Coleoptera</taxon>
        <taxon>Polyphaga</taxon>
        <taxon>Scarabaeiformia</taxon>
        <taxon>Scarabaeidae</taxon>
        <taxon>Dynastinae</taxon>
        <taxon>Oryctes</taxon>
    </lineage>
</organism>
<dbReference type="InterPro" id="IPR036322">
    <property type="entry name" value="WD40_repeat_dom_sf"/>
</dbReference>
<evidence type="ECO:0000256" key="1">
    <source>
        <dbReference type="ARBA" id="ARBA00004604"/>
    </source>
</evidence>
<keyword evidence="7" id="KW-0539">Nucleus</keyword>
<evidence type="ECO:0000256" key="2">
    <source>
        <dbReference type="ARBA" id="ARBA00022517"/>
    </source>
</evidence>
<evidence type="ECO:0000256" key="6">
    <source>
        <dbReference type="ARBA" id="ARBA00023163"/>
    </source>
</evidence>
<dbReference type="Proteomes" id="UP000051574">
    <property type="component" value="Unassembled WGS sequence"/>
</dbReference>
<dbReference type="PANTHER" id="PTHR44215">
    <property type="entry name" value="WD REPEAT-CONTAINING PROTEIN 75"/>
    <property type="match status" value="1"/>
</dbReference>
<dbReference type="InterPro" id="IPR015943">
    <property type="entry name" value="WD40/YVTN_repeat-like_dom_sf"/>
</dbReference>
<dbReference type="OrthoDB" id="4096at2759"/>
<keyword evidence="6" id="KW-0804">Transcription</keyword>
<dbReference type="GO" id="GO:0003723">
    <property type="term" value="F:RNA binding"/>
    <property type="evidence" value="ECO:0007669"/>
    <property type="project" value="InterPro"/>
</dbReference>
<dbReference type="GO" id="GO:0032040">
    <property type="term" value="C:small-subunit processome"/>
    <property type="evidence" value="ECO:0007669"/>
    <property type="project" value="InterPro"/>
</dbReference>
<evidence type="ECO:0000256" key="4">
    <source>
        <dbReference type="ARBA" id="ARBA00022574"/>
    </source>
</evidence>
<feature type="domain" description="WD repeat-containing protein 75 second beta-propeller" evidence="8">
    <location>
        <begin position="1"/>
        <end position="257"/>
    </location>
</feature>
<evidence type="ECO:0000259" key="8">
    <source>
        <dbReference type="Pfam" id="PF23769"/>
    </source>
</evidence>
<keyword evidence="3" id="KW-0698">rRNA processing</keyword>
<dbReference type="InterPro" id="IPR053826">
    <property type="entry name" value="WDR75"/>
</dbReference>
<dbReference type="AlphaFoldDB" id="A0A0T6BAY6"/>
<evidence type="ECO:0000313" key="9">
    <source>
        <dbReference type="EMBL" id="KRT84504.1"/>
    </source>
</evidence>
<evidence type="ECO:0000256" key="7">
    <source>
        <dbReference type="ARBA" id="ARBA00023242"/>
    </source>
</evidence>
<evidence type="ECO:0000313" key="10">
    <source>
        <dbReference type="Proteomes" id="UP000051574"/>
    </source>
</evidence>
<keyword evidence="5" id="KW-0677">Repeat</keyword>
<accession>A0A0T6BAY6</accession>
<evidence type="ECO:0000256" key="5">
    <source>
        <dbReference type="ARBA" id="ARBA00022737"/>
    </source>
</evidence>
<name>A0A0T6BAY6_9SCAR</name>
<dbReference type="EMBL" id="LJIG01002436">
    <property type="protein sequence ID" value="KRT84504.1"/>
    <property type="molecule type" value="Genomic_DNA"/>
</dbReference>
<comment type="caution">
    <text evidence="9">The sequence shown here is derived from an EMBL/GenBank/DDBJ whole genome shotgun (WGS) entry which is preliminary data.</text>
</comment>
<dbReference type="PANTHER" id="PTHR44215:SF1">
    <property type="entry name" value="WD REPEAT-CONTAINING PROTEIN 75"/>
    <property type="match status" value="1"/>
</dbReference>
<dbReference type="Pfam" id="PF23769">
    <property type="entry name" value="Beta-prop_WDR75_2nd"/>
    <property type="match status" value="1"/>
</dbReference>
<keyword evidence="2" id="KW-0690">Ribosome biogenesis</keyword>
<keyword evidence="10" id="KW-1185">Reference proteome</keyword>
<evidence type="ECO:0000256" key="3">
    <source>
        <dbReference type="ARBA" id="ARBA00022552"/>
    </source>
</evidence>
<protein>
    <submittedName>
        <fullName evidence="9">WD40 domain-containing protein</fullName>
    </submittedName>
</protein>
<reference evidence="9 10" key="1">
    <citation type="submission" date="2015-09" db="EMBL/GenBank/DDBJ databases">
        <title>Draft genome of the scarab beetle Oryctes borbonicus.</title>
        <authorList>
            <person name="Meyer J.M."/>
            <person name="Markov G.V."/>
            <person name="Baskaran P."/>
            <person name="Herrmann M."/>
            <person name="Sommer R.J."/>
            <person name="Roedelsperger C."/>
        </authorList>
    </citation>
    <scope>NUCLEOTIDE SEQUENCE [LARGE SCALE GENOMIC DNA]</scope>
    <source>
        <strain evidence="9">OB123</strain>
        <tissue evidence="9">Whole animal</tissue>
    </source>
</reference>
<dbReference type="Gene3D" id="2.130.10.10">
    <property type="entry name" value="YVTN repeat-like/Quinoprotein amine dehydrogenase"/>
    <property type="match status" value="1"/>
</dbReference>
<proteinExistence type="predicted"/>
<gene>
    <name evidence="9" type="ORF">AMK59_1873</name>
</gene>
<keyword evidence="4" id="KW-0853">WD repeat</keyword>
<sequence length="402" mass="46497">MATIEHRPDPEMIECRLKFWYYNATKQNFCLNTSIEYPHEDKVLDVVFQPTGDDFELLCITVGRDKKFKVWKLIEVSTVYYQGYSWKCAGEVTYKTLNPQAATFSNDGSLIVVGFESIITIWLSSDFKLKYSLRHPLQCDDIVHLSFGNRSECHLLFCATTKYISVWNILSLSLTWTVRVDVSLVISDVLTPFKALFTKDKKLFVVDLKSSKPIYSSKKILKHVGDIQAATFVPKNFIDSDINQVWHKTSCIYFLDSHYELYSIETLDESQNTELYTSETNTSLYSHLVPKISTNIQRTNTIHMYEKGNSADQFRKFLDAPITSLPPLHLLCEGILQSMILQRADCELERRKDIESIAQDEEIQENENEKEIDKFCDSLETEKQLSRISKESTSWVSILLED</sequence>
<dbReference type="GO" id="GO:2000234">
    <property type="term" value="P:positive regulation of rRNA processing"/>
    <property type="evidence" value="ECO:0007669"/>
    <property type="project" value="TreeGrafter"/>
</dbReference>
<dbReference type="SUPFAM" id="SSF50978">
    <property type="entry name" value="WD40 repeat-like"/>
    <property type="match status" value="1"/>
</dbReference>
<dbReference type="GO" id="GO:0045943">
    <property type="term" value="P:positive regulation of transcription by RNA polymerase I"/>
    <property type="evidence" value="ECO:0007669"/>
    <property type="project" value="InterPro"/>
</dbReference>
<comment type="subcellular location">
    <subcellularLocation>
        <location evidence="1">Nucleus</location>
        <location evidence="1">Nucleolus</location>
    </subcellularLocation>
</comment>
<dbReference type="GO" id="GO:0006364">
    <property type="term" value="P:rRNA processing"/>
    <property type="evidence" value="ECO:0007669"/>
    <property type="project" value="UniProtKB-KW"/>
</dbReference>